<dbReference type="InterPro" id="IPR001839">
    <property type="entry name" value="TGF-b_C"/>
</dbReference>
<protein>
    <submittedName>
        <fullName evidence="5">Transforming growth factor 4 protein</fullName>
    </submittedName>
</protein>
<dbReference type="GO" id="GO:0008083">
    <property type="term" value="F:growth factor activity"/>
    <property type="evidence" value="ECO:0007669"/>
    <property type="project" value="UniProtKB-KW"/>
</dbReference>
<dbReference type="PANTHER" id="PTHR47456:SF5">
    <property type="match status" value="1"/>
</dbReference>
<dbReference type="Pfam" id="PF00688">
    <property type="entry name" value="TGFb_propeptide"/>
    <property type="match status" value="1"/>
</dbReference>
<dbReference type="GO" id="GO:0003700">
    <property type="term" value="F:DNA-binding transcription factor activity"/>
    <property type="evidence" value="ECO:0007669"/>
    <property type="project" value="InterPro"/>
</dbReference>
<dbReference type="SUPFAM" id="SSF57501">
    <property type="entry name" value="Cystine-knot cytokines"/>
    <property type="match status" value="1"/>
</dbReference>
<keyword evidence="3" id="KW-0339">Growth factor</keyword>
<comment type="subcellular location">
    <subcellularLocation>
        <location evidence="1">Secreted</location>
    </subcellularLocation>
</comment>
<dbReference type="InterPro" id="IPR001111">
    <property type="entry name" value="TGF-b_propeptide"/>
</dbReference>
<evidence type="ECO:0000313" key="5">
    <source>
        <dbReference type="EMBL" id="BAQ19178.1"/>
    </source>
</evidence>
<sequence length="710" mass="83095">MFSGVPFIIVGSKHLDCTHGVNHTISRKMRNQAEKLKAKDTVNSATMYAKSRFLSQDTKKMNCPAKITIRDVVYFPDFKAEANTERRKRTVAEKLKEDWSNKKETFNFDRKIVVNFPLEDEHKGHLVGKRAGLSLQVDSKIISKIYQLVGEGIRNPREMQRSIRVYVKDELFRGLELPPTSSRRYYPKIQDIRNHMYKAATKLKFSKLDQENLQQKVEEWRNKYPKDKFYYRGYGEVTDHSKELEVSEKFNRENEEDIFVSESCIDCFVILCDFHREQAWERWLSANANGMRSVKHTALCLLRRIAASETQEEYDIAIQALHKDPIWISTNSIKFKNYIENTWLPEKKRWVKAFRSGILETVVNTNNGVERKNRDFKHEFLNQYKDNSLSGMVTVLVDQFIPETYSRYVEANIRRCSDYRLYNSNLPKWLCNKPENFTRHCALHSRIHFFDVSDIANSQEVLKRAELRLFKGHSARYRFLTTILQIKVTNTLSNKTVSSKIISSTSYGWQVFPVTEVVQDWIDSRAKNNGLYITIRKLYGANMLFNFKTKYVRHKPVLITFTKEKKELSLISLLKKNEKRFMPTVENDLAKRKRRVVADNAKVCGVEPLNVPLELIDWQKLFIYPTHFIINHCKGFCYHKNDKDNDEQTSHSILQALYADVLQNDIVKYPCCAPTKFLPGTALIIDRSSVNEVIKLVQLENLTVTECKCL</sequence>
<dbReference type="OrthoDB" id="5973923at2759"/>
<dbReference type="Pfam" id="PF00019">
    <property type="entry name" value="TGF_beta"/>
    <property type="match status" value="1"/>
</dbReference>
<organism evidence="5">
    <name type="scientific">Hydra vulgaris</name>
    <name type="common">Hydra</name>
    <name type="synonym">Hydra attenuata</name>
    <dbReference type="NCBI Taxonomy" id="6087"/>
    <lineage>
        <taxon>Eukaryota</taxon>
        <taxon>Metazoa</taxon>
        <taxon>Cnidaria</taxon>
        <taxon>Hydrozoa</taxon>
        <taxon>Hydroidolina</taxon>
        <taxon>Anthoathecata</taxon>
        <taxon>Aplanulata</taxon>
        <taxon>Hydridae</taxon>
        <taxon>Hydra</taxon>
    </lineage>
</organism>
<reference evidence="5" key="1">
    <citation type="submission" date="2013-06" db="EMBL/GenBank/DDBJ databases">
        <title>Nodal signalling determines biradial asymmetry in Hydra.</title>
        <authorList>
            <person name="Watanabe H."/>
            <person name="Schmidt H."/>
            <person name="Kuhn A."/>
            <person name="Oezbek S."/>
            <person name="Hobmayer B."/>
            <person name="Holstein T.W."/>
        </authorList>
    </citation>
    <scope>NUCLEOTIDE SEQUENCE</scope>
</reference>
<dbReference type="InterPro" id="IPR029309">
    <property type="entry name" value="CaRF"/>
</dbReference>
<proteinExistence type="inferred from homology"/>
<accession>A0A0B6VH82</accession>
<keyword evidence="2" id="KW-0964">Secreted</keyword>
<evidence type="ECO:0000256" key="3">
    <source>
        <dbReference type="RuleBase" id="RU000354"/>
    </source>
</evidence>
<dbReference type="CDD" id="cd13756">
    <property type="entry name" value="TGF_beta_BMPs_GDFs"/>
    <property type="match status" value="1"/>
</dbReference>
<evidence type="ECO:0000256" key="1">
    <source>
        <dbReference type="ARBA" id="ARBA00004613"/>
    </source>
</evidence>
<dbReference type="SMART" id="SM00204">
    <property type="entry name" value="TGFB"/>
    <property type="match status" value="1"/>
</dbReference>
<dbReference type="GO" id="GO:0005576">
    <property type="term" value="C:extracellular region"/>
    <property type="evidence" value="ECO:0007669"/>
    <property type="project" value="UniProtKB-SubCell"/>
</dbReference>
<dbReference type="EMBL" id="AB823950">
    <property type="protein sequence ID" value="BAQ19178.1"/>
    <property type="molecule type" value="Genomic_DNA"/>
</dbReference>
<feature type="non-terminal residue" evidence="5">
    <location>
        <position position="1"/>
    </location>
</feature>
<dbReference type="PANTHER" id="PTHR47456">
    <property type="entry name" value="PHD-TYPE DOMAIN-CONTAINING PROTEIN"/>
    <property type="match status" value="1"/>
</dbReference>
<gene>
    <name evidence="5" type="primary">HmaTgf4</name>
</gene>
<feature type="domain" description="TGF-beta family profile" evidence="4">
    <location>
        <begin position="592"/>
        <end position="710"/>
    </location>
</feature>
<dbReference type="InterPro" id="IPR029034">
    <property type="entry name" value="Cystine-knot_cytokine"/>
</dbReference>
<comment type="similarity">
    <text evidence="3">Belongs to the TGF-beta family.</text>
</comment>
<evidence type="ECO:0000259" key="4">
    <source>
        <dbReference type="PROSITE" id="PS51362"/>
    </source>
</evidence>
<name>A0A0B6VH82_HYDVU</name>
<dbReference type="Pfam" id="PF15299">
    <property type="entry name" value="ALS2CR8"/>
    <property type="match status" value="1"/>
</dbReference>
<dbReference type="PROSITE" id="PS51362">
    <property type="entry name" value="TGF_BETA_2"/>
    <property type="match status" value="1"/>
</dbReference>
<dbReference type="Gene3D" id="2.60.120.970">
    <property type="match status" value="1"/>
</dbReference>
<dbReference type="Gene3D" id="2.10.90.10">
    <property type="entry name" value="Cystine-knot cytokines"/>
    <property type="match status" value="1"/>
</dbReference>
<evidence type="ECO:0000256" key="2">
    <source>
        <dbReference type="ARBA" id="ARBA00022525"/>
    </source>
</evidence>
<dbReference type="AlphaFoldDB" id="A0A0B6VH82"/>